<evidence type="ECO:0000313" key="1">
    <source>
        <dbReference type="EMBL" id="DAE08287.1"/>
    </source>
</evidence>
<name>A0A8S5PM76_9CAUD</name>
<proteinExistence type="predicted"/>
<organism evidence="1">
    <name type="scientific">Siphoviridae sp. ctnsL8</name>
    <dbReference type="NCBI Taxonomy" id="2825666"/>
    <lineage>
        <taxon>Viruses</taxon>
        <taxon>Duplodnaviria</taxon>
        <taxon>Heunggongvirae</taxon>
        <taxon>Uroviricota</taxon>
        <taxon>Caudoviricetes</taxon>
    </lineage>
</organism>
<dbReference type="EMBL" id="BK015467">
    <property type="protein sequence ID" value="DAE08287.1"/>
    <property type="molecule type" value="Genomic_DNA"/>
</dbReference>
<protein>
    <recommendedName>
        <fullName evidence="2">EF-hand domain-containing protein</fullName>
    </recommendedName>
</protein>
<reference evidence="1" key="1">
    <citation type="journal article" date="2021" name="Proc. Natl. Acad. Sci. U.S.A.">
        <title>A Catalog of Tens of Thousands of Viruses from Human Metagenomes Reveals Hidden Associations with Chronic Diseases.</title>
        <authorList>
            <person name="Tisza M.J."/>
            <person name="Buck C.B."/>
        </authorList>
    </citation>
    <scope>NUCLEOTIDE SEQUENCE</scope>
    <source>
        <strain evidence="1">CtnsL8</strain>
    </source>
</reference>
<evidence type="ECO:0008006" key="2">
    <source>
        <dbReference type="Google" id="ProtNLM"/>
    </source>
</evidence>
<sequence length="203" mass="23774">MSMNRRRLLLRHEYNKYIHFEDKEVERICLEKWDKDKDGKLSKEEALQVSNIGNLQMPHDCKFHEFKYFENATNAVQFHFPDTNVEIVVPSQITTIPIFFAQFVTAQIQQNNNAEGNAVLIFLGEIKEFQYYAISDDREYRVPYFSIVLPNAKTPPRFNQAWKANYGRCKKMYVPDGSVELYKAANITGVLNILPISEYKGNY</sequence>
<accession>A0A8S5PM76</accession>